<keyword evidence="8" id="KW-1185">Reference proteome</keyword>
<dbReference type="Proteomes" id="UP000306509">
    <property type="component" value="Unassembled WGS sequence"/>
</dbReference>
<evidence type="ECO:0000313" key="8">
    <source>
        <dbReference type="Proteomes" id="UP000306509"/>
    </source>
</evidence>
<keyword evidence="4 6" id="KW-1133">Transmembrane helix</keyword>
<evidence type="ECO:0000256" key="1">
    <source>
        <dbReference type="ARBA" id="ARBA00004651"/>
    </source>
</evidence>
<feature type="transmembrane region" description="Helical" evidence="6">
    <location>
        <begin position="99"/>
        <end position="119"/>
    </location>
</feature>
<dbReference type="PANTHER" id="PTHR47089">
    <property type="entry name" value="ABC TRANSPORTER, PERMEASE PROTEIN"/>
    <property type="match status" value="1"/>
</dbReference>
<keyword evidence="5 6" id="KW-0472">Membrane</keyword>
<dbReference type="RefSeq" id="WP_070042742.1">
    <property type="nucleotide sequence ID" value="NZ_CABMJZ010000126.1"/>
</dbReference>
<keyword evidence="3 6" id="KW-0812">Transmembrane</keyword>
<protein>
    <submittedName>
        <fullName evidence="7">D-allose transporter subunit</fullName>
    </submittedName>
</protein>
<dbReference type="EMBL" id="QGQD01000033">
    <property type="protein sequence ID" value="TLD01640.1"/>
    <property type="molecule type" value="Genomic_DNA"/>
</dbReference>
<dbReference type="OrthoDB" id="45037at2"/>
<dbReference type="Pfam" id="PF02653">
    <property type="entry name" value="BPD_transp_2"/>
    <property type="match status" value="1"/>
</dbReference>
<reference evidence="7 8" key="1">
    <citation type="journal article" date="2019" name="Anaerobe">
        <title>Detection of Robinsoniella peoriensis in multiple bone samples of a trauma patient.</title>
        <authorList>
            <person name="Schrottner P."/>
            <person name="Hartwich K."/>
            <person name="Bunk B."/>
            <person name="Schober I."/>
            <person name="Helbig S."/>
            <person name="Rudolph W.W."/>
            <person name="Gunzer F."/>
        </authorList>
    </citation>
    <scope>NUCLEOTIDE SEQUENCE [LARGE SCALE GENOMIC DNA]</scope>
    <source>
        <strain evidence="7 8">DSM 106044</strain>
    </source>
</reference>
<dbReference type="PANTHER" id="PTHR47089:SF1">
    <property type="entry name" value="GUANOSINE ABC TRANSPORTER PERMEASE PROTEIN NUPP"/>
    <property type="match status" value="1"/>
</dbReference>
<dbReference type="STRING" id="180332.GCA_000797495_01388"/>
<evidence type="ECO:0000256" key="6">
    <source>
        <dbReference type="SAM" id="Phobius"/>
    </source>
</evidence>
<dbReference type="InterPro" id="IPR001851">
    <property type="entry name" value="ABC_transp_permease"/>
</dbReference>
<feature type="transmembrane region" description="Helical" evidence="6">
    <location>
        <begin position="14"/>
        <end position="38"/>
    </location>
</feature>
<feature type="transmembrane region" description="Helical" evidence="6">
    <location>
        <begin position="298"/>
        <end position="321"/>
    </location>
</feature>
<feature type="transmembrane region" description="Helical" evidence="6">
    <location>
        <begin position="208"/>
        <end position="228"/>
    </location>
</feature>
<evidence type="ECO:0000256" key="3">
    <source>
        <dbReference type="ARBA" id="ARBA00022692"/>
    </source>
</evidence>
<sequence length="365" mass="38306">MKKQIVPLREKDKLGTAVIPVVSIAVSFLVCAVVLLILKKNPVMVYGDLLKGCGILPKESYAGSKNMLTDFTSFLNAWTPLLFSALAVAAALKAGLFNIGVSGQMLVSGYLATVLVGYGDLPAVAAKPLVIVIGIITGALIGGMVGSLKYRFGINEVVSTIMINYIAQYVISFFINTFYINPVSRQSNPVSKAARLTLMDVTAGNIRIDIPLGIILAVAAVVWMRFFFQKTTSGFEIKAVGASRTAAKYAGMNVGKNMVLAMVISGGLAGLAGVTYYLGYFGSIGPRTLPSAGFDGIAVALLGGNQSIGIFFSSFLISIISKGSTYMSSASGVEAEIASVITGLILLVSACNAYFSHRLSKMGGK</sequence>
<dbReference type="GO" id="GO:0022857">
    <property type="term" value="F:transmembrane transporter activity"/>
    <property type="evidence" value="ECO:0007669"/>
    <property type="project" value="InterPro"/>
</dbReference>
<evidence type="ECO:0000256" key="4">
    <source>
        <dbReference type="ARBA" id="ARBA00022989"/>
    </source>
</evidence>
<keyword evidence="2" id="KW-1003">Cell membrane</keyword>
<comment type="caution">
    <text evidence="7">The sequence shown here is derived from an EMBL/GenBank/DDBJ whole genome shotgun (WGS) entry which is preliminary data.</text>
</comment>
<evidence type="ECO:0000313" key="7">
    <source>
        <dbReference type="EMBL" id="TLD01640.1"/>
    </source>
</evidence>
<evidence type="ECO:0000256" key="5">
    <source>
        <dbReference type="ARBA" id="ARBA00023136"/>
    </source>
</evidence>
<comment type="subcellular location">
    <subcellularLocation>
        <location evidence="1">Cell membrane</location>
        <topology evidence="1">Multi-pass membrane protein</topology>
    </subcellularLocation>
</comment>
<feature type="transmembrane region" description="Helical" evidence="6">
    <location>
        <begin position="74"/>
        <end position="92"/>
    </location>
</feature>
<feature type="transmembrane region" description="Helical" evidence="6">
    <location>
        <begin position="333"/>
        <end position="355"/>
    </location>
</feature>
<feature type="transmembrane region" description="Helical" evidence="6">
    <location>
        <begin position="125"/>
        <end position="145"/>
    </location>
</feature>
<organism evidence="7 8">
    <name type="scientific">Robinsoniella peoriensis</name>
    <dbReference type="NCBI Taxonomy" id="180332"/>
    <lineage>
        <taxon>Bacteria</taxon>
        <taxon>Bacillati</taxon>
        <taxon>Bacillota</taxon>
        <taxon>Clostridia</taxon>
        <taxon>Lachnospirales</taxon>
        <taxon>Lachnospiraceae</taxon>
        <taxon>Robinsoniella</taxon>
    </lineage>
</organism>
<accession>A0A4U8Q9G2</accession>
<feature type="transmembrane region" description="Helical" evidence="6">
    <location>
        <begin position="258"/>
        <end position="278"/>
    </location>
</feature>
<evidence type="ECO:0000256" key="2">
    <source>
        <dbReference type="ARBA" id="ARBA00022475"/>
    </source>
</evidence>
<proteinExistence type="predicted"/>
<dbReference type="AlphaFoldDB" id="A0A4U8Q9G2"/>
<feature type="transmembrane region" description="Helical" evidence="6">
    <location>
        <begin position="157"/>
        <end position="180"/>
    </location>
</feature>
<gene>
    <name evidence="7" type="ORF">DSM106044_01439</name>
</gene>
<name>A0A4U8Q9G2_9FIRM</name>
<dbReference type="CDD" id="cd06580">
    <property type="entry name" value="TM_PBP1_transp_TpRbsC_like"/>
    <property type="match status" value="1"/>
</dbReference>
<dbReference type="GO" id="GO:0005886">
    <property type="term" value="C:plasma membrane"/>
    <property type="evidence" value="ECO:0007669"/>
    <property type="project" value="UniProtKB-SubCell"/>
</dbReference>